<evidence type="ECO:0000313" key="1">
    <source>
        <dbReference type="EMBL" id="JAH81626.1"/>
    </source>
</evidence>
<name>A0A0E9VU98_ANGAN</name>
<sequence>MLHGTPNVYITDRG</sequence>
<reference evidence="1" key="1">
    <citation type="submission" date="2014-11" db="EMBL/GenBank/DDBJ databases">
        <authorList>
            <person name="Amaro Gonzalez C."/>
        </authorList>
    </citation>
    <scope>NUCLEOTIDE SEQUENCE</scope>
</reference>
<accession>A0A0E9VU98</accession>
<dbReference type="EMBL" id="GBXM01026951">
    <property type="protein sequence ID" value="JAH81626.1"/>
    <property type="molecule type" value="Transcribed_RNA"/>
</dbReference>
<protein>
    <submittedName>
        <fullName evidence="1">Uncharacterized protein</fullName>
    </submittedName>
</protein>
<reference evidence="1" key="2">
    <citation type="journal article" date="2015" name="Fish Shellfish Immunol.">
        <title>Early steps in the European eel (Anguilla anguilla)-Vibrio vulnificus interaction in the gills: Role of the RtxA13 toxin.</title>
        <authorList>
            <person name="Callol A."/>
            <person name="Pajuelo D."/>
            <person name="Ebbesson L."/>
            <person name="Teles M."/>
            <person name="MacKenzie S."/>
            <person name="Amaro C."/>
        </authorList>
    </citation>
    <scope>NUCLEOTIDE SEQUENCE</scope>
</reference>
<organism evidence="1">
    <name type="scientific">Anguilla anguilla</name>
    <name type="common">European freshwater eel</name>
    <name type="synonym">Muraena anguilla</name>
    <dbReference type="NCBI Taxonomy" id="7936"/>
    <lineage>
        <taxon>Eukaryota</taxon>
        <taxon>Metazoa</taxon>
        <taxon>Chordata</taxon>
        <taxon>Craniata</taxon>
        <taxon>Vertebrata</taxon>
        <taxon>Euteleostomi</taxon>
        <taxon>Actinopterygii</taxon>
        <taxon>Neopterygii</taxon>
        <taxon>Teleostei</taxon>
        <taxon>Anguilliformes</taxon>
        <taxon>Anguillidae</taxon>
        <taxon>Anguilla</taxon>
    </lineage>
</organism>
<proteinExistence type="predicted"/>